<gene>
    <name evidence="2" type="ORF">ABID21_002130</name>
</gene>
<evidence type="ECO:0000313" key="3">
    <source>
        <dbReference type="Proteomes" id="UP001549031"/>
    </source>
</evidence>
<dbReference type="InterPro" id="IPR003615">
    <property type="entry name" value="HNH_nuc"/>
</dbReference>
<dbReference type="EMBL" id="JBEPLJ010000007">
    <property type="protein sequence ID" value="MET3586015.1"/>
    <property type="molecule type" value="Genomic_DNA"/>
</dbReference>
<protein>
    <recommendedName>
        <fullName evidence="4">HNH endonuclease</fullName>
    </recommendedName>
</protein>
<comment type="caution">
    <text evidence="2">The sequence shown here is derived from an EMBL/GenBank/DDBJ whole genome shotgun (WGS) entry which is preliminary data.</text>
</comment>
<keyword evidence="3" id="KW-1185">Reference proteome</keyword>
<name>A0ABV2H642_9HYPH</name>
<evidence type="ECO:0000313" key="2">
    <source>
        <dbReference type="EMBL" id="MET3586015.1"/>
    </source>
</evidence>
<evidence type="ECO:0000256" key="1">
    <source>
        <dbReference type="SAM" id="MobiDB-lite"/>
    </source>
</evidence>
<dbReference type="PANTHER" id="PTHR37827:SF1">
    <property type="entry name" value="HNH DOMAIN-CONTAINING PROTEIN"/>
    <property type="match status" value="1"/>
</dbReference>
<dbReference type="Proteomes" id="UP001549031">
    <property type="component" value="Unassembled WGS sequence"/>
</dbReference>
<evidence type="ECO:0008006" key="4">
    <source>
        <dbReference type="Google" id="ProtNLM"/>
    </source>
</evidence>
<feature type="region of interest" description="Disordered" evidence="1">
    <location>
        <begin position="95"/>
        <end position="118"/>
    </location>
</feature>
<reference evidence="2 3" key="1">
    <citation type="submission" date="2024-06" db="EMBL/GenBank/DDBJ databases">
        <title>Genomic Encyclopedia of Type Strains, Phase IV (KMG-IV): sequencing the most valuable type-strain genomes for metagenomic binning, comparative biology and taxonomic classification.</title>
        <authorList>
            <person name="Goeker M."/>
        </authorList>
    </citation>
    <scope>NUCLEOTIDE SEQUENCE [LARGE SCALE GENOMIC DNA]</scope>
    <source>
        <strain evidence="2 3">DSM 105042</strain>
    </source>
</reference>
<dbReference type="CDD" id="cd00085">
    <property type="entry name" value="HNHc"/>
    <property type="match status" value="1"/>
</dbReference>
<sequence>MARKRREEITSWYQKPEPEVCPLCGRIIPEDQRDEHHLVPKSRGGRKTQALHRICHRQIHALFSEAELEKSYATVEALLEHEEMRRFVAWVVKKPPGFYDGTKRSNRRQQGSPKRGFR</sequence>
<dbReference type="Gene3D" id="1.10.30.50">
    <property type="match status" value="1"/>
</dbReference>
<proteinExistence type="predicted"/>
<organism evidence="2 3">
    <name type="scientific">Pseudorhizobium tarimense</name>
    <dbReference type="NCBI Taxonomy" id="1079109"/>
    <lineage>
        <taxon>Bacteria</taxon>
        <taxon>Pseudomonadati</taxon>
        <taxon>Pseudomonadota</taxon>
        <taxon>Alphaproteobacteria</taxon>
        <taxon>Hyphomicrobiales</taxon>
        <taxon>Rhizobiaceae</taxon>
        <taxon>Rhizobium/Agrobacterium group</taxon>
        <taxon>Pseudorhizobium</taxon>
    </lineage>
</organism>
<accession>A0ABV2H642</accession>
<dbReference type="PANTHER" id="PTHR37827">
    <property type="entry name" value="TUDOR DOMAIN-CONTAINING PROTEIN"/>
    <property type="match status" value="1"/>
</dbReference>
<dbReference type="RefSeq" id="WP_247243871.1">
    <property type="nucleotide sequence ID" value="NZ_JALJRA010000007.1"/>
</dbReference>